<evidence type="ECO:0000313" key="2">
    <source>
        <dbReference type="EMBL" id="KAF4460808.1"/>
    </source>
</evidence>
<comment type="caution">
    <text evidence="2">The sequence shown here is derived from an EMBL/GenBank/DDBJ whole genome shotgun (WGS) entry which is preliminary data.</text>
</comment>
<organism evidence="2 3">
    <name type="scientific">Fusarium albosuccineum</name>
    <dbReference type="NCBI Taxonomy" id="1237068"/>
    <lineage>
        <taxon>Eukaryota</taxon>
        <taxon>Fungi</taxon>
        <taxon>Dikarya</taxon>
        <taxon>Ascomycota</taxon>
        <taxon>Pezizomycotina</taxon>
        <taxon>Sordariomycetes</taxon>
        <taxon>Hypocreomycetidae</taxon>
        <taxon>Hypocreales</taxon>
        <taxon>Nectriaceae</taxon>
        <taxon>Fusarium</taxon>
        <taxon>Fusarium decemcellulare species complex</taxon>
    </lineage>
</organism>
<evidence type="ECO:0000313" key="3">
    <source>
        <dbReference type="Proteomes" id="UP000554235"/>
    </source>
</evidence>
<proteinExistence type="predicted"/>
<dbReference type="Proteomes" id="UP000554235">
    <property type="component" value="Unassembled WGS sequence"/>
</dbReference>
<feature type="domain" description="HNH nuclease" evidence="1">
    <location>
        <begin position="130"/>
        <end position="195"/>
    </location>
</feature>
<accession>A0A8H4L3G1</accession>
<gene>
    <name evidence="2" type="ORF">FALBO_12405</name>
</gene>
<name>A0A8H4L3G1_9HYPO</name>
<dbReference type="InterPro" id="IPR003615">
    <property type="entry name" value="HNH_nuc"/>
</dbReference>
<evidence type="ECO:0000259" key="1">
    <source>
        <dbReference type="Pfam" id="PF13391"/>
    </source>
</evidence>
<dbReference type="Pfam" id="PF13391">
    <property type="entry name" value="HNH_2"/>
    <property type="match status" value="1"/>
</dbReference>
<protein>
    <recommendedName>
        <fullName evidence="1">HNH nuclease domain-containing protein</fullName>
    </recommendedName>
</protein>
<keyword evidence="3" id="KW-1185">Reference proteome</keyword>
<dbReference type="EMBL" id="JAADYS010001852">
    <property type="protein sequence ID" value="KAF4460808.1"/>
    <property type="molecule type" value="Genomic_DNA"/>
</dbReference>
<sequence length="265" mass="29695">MYLKQPRRAARVAPQCTIPPIIIRHPNYAHHESALLSFPPLDGVTDHDETDGPNAAWRVHYSTVQTACQIITGNNPSREESPVALDPVQAPFDVLFSMEGWQFPYSLFPSAWAAVSGSQPVEAGQKHSSCILSGSLTKANAHLVPRAMSSWFRYNNMGSYLSDCRPDLGTDNLENMQQLRGDLLKDFDERAFAIVPKLSRDGYRLASHYVSAADDLSCPANVFHNRMSQQVQRIPVELLYARFACTIFGLLERFTSQATRLELRQ</sequence>
<dbReference type="OrthoDB" id="2142759at2759"/>
<reference evidence="2 3" key="1">
    <citation type="submission" date="2020-01" db="EMBL/GenBank/DDBJ databases">
        <title>Identification and distribution of gene clusters putatively required for synthesis of sphingolipid metabolism inhibitors in phylogenetically diverse species of the filamentous fungus Fusarium.</title>
        <authorList>
            <person name="Kim H.-S."/>
            <person name="Busman M."/>
            <person name="Brown D.W."/>
            <person name="Divon H."/>
            <person name="Uhlig S."/>
            <person name="Proctor R.H."/>
        </authorList>
    </citation>
    <scope>NUCLEOTIDE SEQUENCE [LARGE SCALE GENOMIC DNA]</scope>
    <source>
        <strain evidence="2 3">NRRL 20459</strain>
    </source>
</reference>
<dbReference type="AlphaFoldDB" id="A0A8H4L3G1"/>